<dbReference type="Pfam" id="PF12544">
    <property type="entry name" value="LAM_C"/>
    <property type="match status" value="1"/>
</dbReference>
<evidence type="ECO:0000256" key="7">
    <source>
        <dbReference type="ARBA" id="ARBA00023014"/>
    </source>
</evidence>
<gene>
    <name evidence="11" type="ORF">FRC98_05305</name>
</gene>
<evidence type="ECO:0000256" key="2">
    <source>
        <dbReference type="ARBA" id="ARBA00022485"/>
    </source>
</evidence>
<dbReference type="Gene3D" id="6.10.140.1170">
    <property type="match status" value="1"/>
</dbReference>
<evidence type="ECO:0000313" key="12">
    <source>
        <dbReference type="Proteomes" id="UP000321412"/>
    </source>
</evidence>
<dbReference type="InterPro" id="IPR003739">
    <property type="entry name" value="Lys_aminomutase/Glu_NH3_mut"/>
</dbReference>
<keyword evidence="5 9" id="KW-0663">Pyridoxal phosphate</keyword>
<keyword evidence="8" id="KW-0413">Isomerase</keyword>
<name>A0A5C6X8U8_9DELT</name>
<dbReference type="CDD" id="cd01335">
    <property type="entry name" value="Radical_SAM"/>
    <property type="match status" value="1"/>
</dbReference>
<dbReference type="GO" id="GO:0016853">
    <property type="term" value="F:isomerase activity"/>
    <property type="evidence" value="ECO:0007669"/>
    <property type="project" value="UniProtKB-KW"/>
</dbReference>
<dbReference type="PROSITE" id="PS51918">
    <property type="entry name" value="RADICAL_SAM"/>
    <property type="match status" value="1"/>
</dbReference>
<dbReference type="Gene3D" id="3.20.20.70">
    <property type="entry name" value="Aldolase class I"/>
    <property type="match status" value="1"/>
</dbReference>
<keyword evidence="2" id="KW-0004">4Fe-4S</keyword>
<dbReference type="AlphaFoldDB" id="A0A5C6X8U8"/>
<evidence type="ECO:0000256" key="8">
    <source>
        <dbReference type="ARBA" id="ARBA00023235"/>
    </source>
</evidence>
<proteinExistence type="predicted"/>
<dbReference type="SFLD" id="SFLDG01070">
    <property type="entry name" value="PLP-dependent"/>
    <property type="match status" value="1"/>
</dbReference>
<dbReference type="EMBL" id="VOSM01000002">
    <property type="protein sequence ID" value="TXD38312.1"/>
    <property type="molecule type" value="Genomic_DNA"/>
</dbReference>
<keyword evidence="4" id="KW-0479">Metal-binding</keyword>
<evidence type="ECO:0000256" key="6">
    <source>
        <dbReference type="ARBA" id="ARBA00023004"/>
    </source>
</evidence>
<organism evidence="11 12">
    <name type="scientific">Lujinxingia vulgaris</name>
    <dbReference type="NCBI Taxonomy" id="2600176"/>
    <lineage>
        <taxon>Bacteria</taxon>
        <taxon>Deltaproteobacteria</taxon>
        <taxon>Bradymonadales</taxon>
        <taxon>Lujinxingiaceae</taxon>
        <taxon>Lujinxingia</taxon>
    </lineage>
</organism>
<evidence type="ECO:0000256" key="9">
    <source>
        <dbReference type="PIRSR" id="PIRSR603739-50"/>
    </source>
</evidence>
<evidence type="ECO:0000256" key="4">
    <source>
        <dbReference type="ARBA" id="ARBA00022723"/>
    </source>
</evidence>
<evidence type="ECO:0000259" key="10">
    <source>
        <dbReference type="PROSITE" id="PS51918"/>
    </source>
</evidence>
<evidence type="ECO:0000256" key="5">
    <source>
        <dbReference type="ARBA" id="ARBA00022898"/>
    </source>
</evidence>
<evidence type="ECO:0000256" key="3">
    <source>
        <dbReference type="ARBA" id="ARBA00022691"/>
    </source>
</evidence>
<feature type="domain" description="Radical SAM core" evidence="10">
    <location>
        <begin position="166"/>
        <end position="377"/>
    </location>
</feature>
<dbReference type="Pfam" id="PF04055">
    <property type="entry name" value="Radical_SAM"/>
    <property type="match status" value="1"/>
</dbReference>
<evidence type="ECO:0000256" key="1">
    <source>
        <dbReference type="ARBA" id="ARBA00001933"/>
    </source>
</evidence>
<evidence type="ECO:0000313" key="11">
    <source>
        <dbReference type="EMBL" id="TXD38312.1"/>
    </source>
</evidence>
<dbReference type="NCBIfam" id="TIGR00238">
    <property type="entry name" value="KamA family radical SAM protein"/>
    <property type="match status" value="1"/>
</dbReference>
<dbReference type="PANTHER" id="PTHR30538:SF1">
    <property type="entry name" value="L-LYSINE 2,3-AMINOMUTASE"/>
    <property type="match status" value="1"/>
</dbReference>
<keyword evidence="12" id="KW-1185">Reference proteome</keyword>
<keyword evidence="7" id="KW-0411">Iron-sulfur</keyword>
<sequence length="438" mass="49223">MLLEYGAWRADRPVGRRARAGETQRSGCHKAASVAGSARVSHQRFDPGPLPALRSSYERRPRRFAHIDAQTWGSWHWQHQNRLRRPEHFEDVLELSAEERVAFVKSAQRFRVAVTPHYAALMAPDDPSCGVRQQGLPQPGELQSFEFELEDPLAEEAHMPVPGITHRYPDRVLFYVSHHCPVYCRHCTRKRKVSDPTTAAARDQIAQGLEYIRNTPTARDVVVSGGDPLTLSDERLGEILRGLRAIEHVEVIRLGTRNPVTLPQRITPELCEILREVRPVYVHTHFNHPDELSQESARALGMLLDAGCVLGNQMVLLRGVNDRPETVMELNRQLLRLGCRPYYMLQCDMAQGISHFRTPLTTGLKIMAHLRGRIGGMGVPHFVVDLPGGGGKVELVPDHIVGTAESPWGQVVTFSNSDGKRFEFVDVDPARLEGDAER</sequence>
<dbReference type="GO" id="GO:0046872">
    <property type="term" value="F:metal ion binding"/>
    <property type="evidence" value="ECO:0007669"/>
    <property type="project" value="UniProtKB-KW"/>
</dbReference>
<reference evidence="11 12" key="1">
    <citation type="submission" date="2019-08" db="EMBL/GenBank/DDBJ databases">
        <title>Bradymonadales sp. TMQ4.</title>
        <authorList>
            <person name="Liang Q."/>
        </authorList>
    </citation>
    <scope>NUCLEOTIDE SEQUENCE [LARGE SCALE GENOMIC DNA]</scope>
    <source>
        <strain evidence="11 12">TMQ4</strain>
    </source>
</reference>
<keyword evidence="6" id="KW-0408">Iron</keyword>
<dbReference type="SUPFAM" id="SSF102114">
    <property type="entry name" value="Radical SAM enzymes"/>
    <property type="match status" value="1"/>
</dbReference>
<dbReference type="InterPro" id="IPR013785">
    <property type="entry name" value="Aldolase_TIM"/>
</dbReference>
<protein>
    <submittedName>
        <fullName evidence="11">KamA family radical SAM protein</fullName>
    </submittedName>
</protein>
<feature type="modified residue" description="N6-(pyridoxal phosphate)lysine" evidence="9">
    <location>
        <position position="392"/>
    </location>
</feature>
<dbReference type="Proteomes" id="UP000321412">
    <property type="component" value="Unassembled WGS sequence"/>
</dbReference>
<dbReference type="GO" id="GO:0051539">
    <property type="term" value="F:4 iron, 4 sulfur cluster binding"/>
    <property type="evidence" value="ECO:0007669"/>
    <property type="project" value="UniProtKB-KW"/>
</dbReference>
<comment type="caution">
    <text evidence="11">The sequence shown here is derived from an EMBL/GenBank/DDBJ whole genome shotgun (WGS) entry which is preliminary data.</text>
</comment>
<dbReference type="PANTHER" id="PTHR30538">
    <property type="entry name" value="LYSINE 2,3-AMINOMUTASE-RELATED"/>
    <property type="match status" value="1"/>
</dbReference>
<dbReference type="OrthoDB" id="9768064at2"/>
<accession>A0A5C6X8U8</accession>
<keyword evidence="3" id="KW-0949">S-adenosyl-L-methionine</keyword>
<dbReference type="InterPro" id="IPR025895">
    <property type="entry name" value="LAM_C_dom"/>
</dbReference>
<dbReference type="InterPro" id="IPR058240">
    <property type="entry name" value="rSAM_sf"/>
</dbReference>
<comment type="cofactor">
    <cofactor evidence="1 9">
        <name>pyridoxal 5'-phosphate</name>
        <dbReference type="ChEBI" id="CHEBI:597326"/>
    </cofactor>
</comment>
<dbReference type="SFLD" id="SFLDS00029">
    <property type="entry name" value="Radical_SAM"/>
    <property type="match status" value="1"/>
</dbReference>
<dbReference type="InterPro" id="IPR007197">
    <property type="entry name" value="rSAM"/>
</dbReference>